<dbReference type="AlphaFoldDB" id="A0A9N9NLV9"/>
<gene>
    <name evidence="1" type="ORF">FMOSSE_LOCUS16602</name>
</gene>
<dbReference type="EMBL" id="CAJVPP010024670">
    <property type="protein sequence ID" value="CAG8750052.1"/>
    <property type="molecule type" value="Genomic_DNA"/>
</dbReference>
<sequence length="40" mass="4433">QVDVGKSDDTSRKNQVDIGKLFQEVEKLKVNLSSIEGISQ</sequence>
<evidence type="ECO:0000313" key="1">
    <source>
        <dbReference type="EMBL" id="CAG8750052.1"/>
    </source>
</evidence>
<organism evidence="1 2">
    <name type="scientific">Funneliformis mosseae</name>
    <name type="common">Endomycorrhizal fungus</name>
    <name type="synonym">Glomus mosseae</name>
    <dbReference type="NCBI Taxonomy" id="27381"/>
    <lineage>
        <taxon>Eukaryota</taxon>
        <taxon>Fungi</taxon>
        <taxon>Fungi incertae sedis</taxon>
        <taxon>Mucoromycota</taxon>
        <taxon>Glomeromycotina</taxon>
        <taxon>Glomeromycetes</taxon>
        <taxon>Glomerales</taxon>
        <taxon>Glomeraceae</taxon>
        <taxon>Funneliformis</taxon>
    </lineage>
</organism>
<dbReference type="Proteomes" id="UP000789375">
    <property type="component" value="Unassembled WGS sequence"/>
</dbReference>
<accession>A0A9N9NLV9</accession>
<reference evidence="1" key="1">
    <citation type="submission" date="2021-06" db="EMBL/GenBank/DDBJ databases">
        <authorList>
            <person name="Kallberg Y."/>
            <person name="Tangrot J."/>
            <person name="Rosling A."/>
        </authorList>
    </citation>
    <scope>NUCLEOTIDE SEQUENCE</scope>
    <source>
        <strain evidence="1">87-6 pot B 2015</strain>
    </source>
</reference>
<proteinExistence type="predicted"/>
<comment type="caution">
    <text evidence="1">The sequence shown here is derived from an EMBL/GenBank/DDBJ whole genome shotgun (WGS) entry which is preliminary data.</text>
</comment>
<name>A0A9N9NLV9_FUNMO</name>
<protein>
    <submittedName>
        <fullName evidence="1">12994_t:CDS:1</fullName>
    </submittedName>
</protein>
<evidence type="ECO:0000313" key="2">
    <source>
        <dbReference type="Proteomes" id="UP000789375"/>
    </source>
</evidence>
<feature type="non-terminal residue" evidence="1">
    <location>
        <position position="1"/>
    </location>
</feature>
<keyword evidence="2" id="KW-1185">Reference proteome</keyword>